<dbReference type="AlphaFoldDB" id="A0A387BDS1"/>
<dbReference type="RefSeq" id="WP_120763614.1">
    <property type="nucleotide sequence ID" value="NZ_CP032630.1"/>
</dbReference>
<protein>
    <submittedName>
        <fullName evidence="1">Uncharacterized protein</fullName>
    </submittedName>
</protein>
<dbReference type="EMBL" id="CP032630">
    <property type="protein sequence ID" value="AYF99245.1"/>
    <property type="molecule type" value="Genomic_DNA"/>
</dbReference>
<dbReference type="OrthoDB" id="4924899at2"/>
<organism evidence="1 2">
    <name type="scientific">Protaetiibacter intestinalis</name>
    <dbReference type="NCBI Taxonomy" id="2419774"/>
    <lineage>
        <taxon>Bacteria</taxon>
        <taxon>Bacillati</taxon>
        <taxon>Actinomycetota</taxon>
        <taxon>Actinomycetes</taxon>
        <taxon>Micrococcales</taxon>
        <taxon>Microbacteriaceae</taxon>
        <taxon>Protaetiibacter</taxon>
    </lineage>
</organism>
<sequence>MQLVRAFTAAGYPLDVDAWLRAYFAAGGTFRHGESVQKLVGEMKKGVKHRVRDRYRTNIVEILRDRVTAKA</sequence>
<reference evidence="2" key="1">
    <citation type="submission" date="2018-09" db="EMBL/GenBank/DDBJ databases">
        <title>Genome sequencing of strain 2DFWR-13.</title>
        <authorList>
            <person name="Heo J."/>
            <person name="Kim S.-J."/>
            <person name="Kwon S.-W."/>
        </authorList>
    </citation>
    <scope>NUCLEOTIDE SEQUENCE [LARGE SCALE GENOMIC DNA]</scope>
    <source>
        <strain evidence="2">2DFWR-13</strain>
    </source>
</reference>
<keyword evidence="2" id="KW-1185">Reference proteome</keyword>
<evidence type="ECO:0000313" key="2">
    <source>
        <dbReference type="Proteomes" id="UP000278886"/>
    </source>
</evidence>
<dbReference type="KEGG" id="lyd:D7I47_13915"/>
<accession>A0A387BDS1</accession>
<evidence type="ECO:0000313" key="1">
    <source>
        <dbReference type="EMBL" id="AYF99245.1"/>
    </source>
</evidence>
<dbReference type="Proteomes" id="UP000278886">
    <property type="component" value="Chromosome"/>
</dbReference>
<gene>
    <name evidence="1" type="ORF">D7I47_13915</name>
</gene>
<proteinExistence type="predicted"/>
<name>A0A387BDS1_9MICO</name>